<keyword evidence="1" id="KW-0175">Coiled coil</keyword>
<evidence type="ECO:0000256" key="1">
    <source>
        <dbReference type="SAM" id="Coils"/>
    </source>
</evidence>
<keyword evidence="2" id="KW-0732">Signal</keyword>
<evidence type="ECO:0000313" key="3">
    <source>
        <dbReference type="EMBL" id="CAD7639331.1"/>
    </source>
</evidence>
<sequence length="194" mass="21307">MFILLMCCLFSAMEMATDVLPTSIPMLTSDPTRSANLIDINPSISVEIQATHMDTTATTVTRTLTQTVTVAHHTTINNGCTGSVSVTPEPTPVMPIGTAPTAIPDGLQVMPLIESLAIDVTAFTTCQSAFNYVDTHLNIAFNYKDLLGLGCRGVHILFREIRHTLQTQRLQAVIARQDREIRALKARADRNRRK</sequence>
<gene>
    <name evidence="3" type="ORF">ONB1V03_LOCUS1927</name>
</gene>
<dbReference type="Proteomes" id="UP000728032">
    <property type="component" value="Unassembled WGS sequence"/>
</dbReference>
<feature type="signal peptide" evidence="2">
    <location>
        <begin position="1"/>
        <end position="16"/>
    </location>
</feature>
<name>A0A7R9LCV0_9ACAR</name>
<accession>A0A7R9LCV0</accession>
<keyword evidence="4" id="KW-1185">Reference proteome</keyword>
<feature type="chain" id="PRO_5036211202" evidence="2">
    <location>
        <begin position="17"/>
        <end position="194"/>
    </location>
</feature>
<feature type="coiled-coil region" evidence="1">
    <location>
        <begin position="167"/>
        <end position="194"/>
    </location>
</feature>
<organism evidence="3">
    <name type="scientific">Oppiella nova</name>
    <dbReference type="NCBI Taxonomy" id="334625"/>
    <lineage>
        <taxon>Eukaryota</taxon>
        <taxon>Metazoa</taxon>
        <taxon>Ecdysozoa</taxon>
        <taxon>Arthropoda</taxon>
        <taxon>Chelicerata</taxon>
        <taxon>Arachnida</taxon>
        <taxon>Acari</taxon>
        <taxon>Acariformes</taxon>
        <taxon>Sarcoptiformes</taxon>
        <taxon>Oribatida</taxon>
        <taxon>Brachypylina</taxon>
        <taxon>Oppioidea</taxon>
        <taxon>Oppiidae</taxon>
        <taxon>Oppiella</taxon>
    </lineage>
</organism>
<protein>
    <submittedName>
        <fullName evidence="3">Uncharacterized protein</fullName>
    </submittedName>
</protein>
<evidence type="ECO:0000313" key="4">
    <source>
        <dbReference type="Proteomes" id="UP000728032"/>
    </source>
</evidence>
<evidence type="ECO:0000256" key="2">
    <source>
        <dbReference type="SAM" id="SignalP"/>
    </source>
</evidence>
<reference evidence="3" key="1">
    <citation type="submission" date="2020-11" db="EMBL/GenBank/DDBJ databases">
        <authorList>
            <person name="Tran Van P."/>
        </authorList>
    </citation>
    <scope>NUCLEOTIDE SEQUENCE</scope>
</reference>
<dbReference type="EMBL" id="CAJPVJ010000396">
    <property type="protein sequence ID" value="CAG2162331.1"/>
    <property type="molecule type" value="Genomic_DNA"/>
</dbReference>
<dbReference type="AlphaFoldDB" id="A0A7R9LCV0"/>
<proteinExistence type="predicted"/>
<dbReference type="EMBL" id="OC915221">
    <property type="protein sequence ID" value="CAD7639331.1"/>
    <property type="molecule type" value="Genomic_DNA"/>
</dbReference>